<organism evidence="3 4">
    <name type="scientific">Cafeteria roenbergensis</name>
    <name type="common">Marine flagellate</name>
    <dbReference type="NCBI Taxonomy" id="33653"/>
    <lineage>
        <taxon>Eukaryota</taxon>
        <taxon>Sar</taxon>
        <taxon>Stramenopiles</taxon>
        <taxon>Bigyra</taxon>
        <taxon>Opalozoa</taxon>
        <taxon>Bicosoecida</taxon>
        <taxon>Cafeteriaceae</taxon>
        <taxon>Cafeteria</taxon>
    </lineage>
</organism>
<evidence type="ECO:0000313" key="4">
    <source>
        <dbReference type="Proteomes" id="UP000322899"/>
    </source>
</evidence>
<evidence type="ECO:0000313" key="3">
    <source>
        <dbReference type="EMBL" id="KAA0177996.1"/>
    </source>
</evidence>
<dbReference type="OrthoDB" id="534815at2759"/>
<evidence type="ECO:0000259" key="2">
    <source>
        <dbReference type="Pfam" id="PF20666"/>
    </source>
</evidence>
<dbReference type="GO" id="GO:0006888">
    <property type="term" value="P:endoplasmic reticulum to Golgi vesicle-mediated transport"/>
    <property type="evidence" value="ECO:0007669"/>
    <property type="project" value="TreeGrafter"/>
</dbReference>
<sequence>MAAEPQEFTLSDVTAAALDVLPSAVRTAVAHAPDASEPFGPPSASLEVQVAALQARLATALATARKAGPAPSSSQRATRSAARASAAGSAAQDEAQARNATEAVALLSAAHAALTDCDAALRRGRADAAVGSLARAREAVERLGSLTDEEEQLATGKSGAGGVAAALPGARRALRALREAISTRQARVAHAAATLWDGCFSIAAGAQARQLVERVRAAGVDEAAAARGAADELDAADSDASLLDALVSGVAAVLHVQGPRLPGAGAAGVPSSPSPAWALALLGRVGEQHQAAAVAGSASSLSSSLLAPALAGELGLVPVSLPVARRNRDECLIAAIAASSSSASPSLPSSPSGRDATAAAVSRVGRTLRLVADAMEAGEQGASEEERTQSAAAAARFLAAVWWGHALDEDEFREDGDDDDDDDGADGGESDVGADRVPRGWTALAPSRQALEGAAEEALDAADAASALDQGSGLALALVRALSDGCPERVADAATLQAAADAAVALEQWVLGVLGAAAASAALPEAGGGHTSDDAAGWHAPALLAAVAADLPHHAAVARRQRVLARARDICVGSGFAAAVPVGEASPAAPGTVTALVGADVAATPGDAAAAASGAGGGTAADARTVRVTADGDWEDDGWAQAWEEPSPAEQPAPHPLAVDDAAIAAARAGPTAEDEAAAAAAAGAAAAAAAPDGAAASSSSLRARVQHARLHAALDLRSARVTATPFFRLAACSVSQAAADVLELVRETLLEAASLGSASAGAGDGKSGAEAAMPAAARERAAAILFHAARDCITVYRAVVPAAFGEELARSPRAAALVHNDCLFLAHHAVTLCLRVQPSLPGALRSTATFADMVPPLRELAERCLVTQVRAQREALRAALRTPLGPAGHPLGPDTPWQSDGPPKPSVDVDACAGRGPEALDAVLERPVQRALALVDSVAGVWAGVLPSRVFRAAIAHLLDTLLSSLAAAVLSAQFLPRPVAAGCAAALALVVDKVPLVVAADEATAAAAGGALAASLRLSEPALHALIPQLARAVRVQELTAAIGSGGVAALEAALRARPAGELFRPPTDDKGPLSRIEAARLVRAAEVSPDSDDGAARTADVALQDRRQALEYELLE</sequence>
<feature type="compositionally biased region" description="Acidic residues" evidence="1">
    <location>
        <begin position="411"/>
        <end position="429"/>
    </location>
</feature>
<feature type="region of interest" description="Disordered" evidence="1">
    <location>
        <begin position="884"/>
        <end position="908"/>
    </location>
</feature>
<gene>
    <name evidence="3" type="ORF">FNF27_00544</name>
</gene>
<dbReference type="AlphaFoldDB" id="A0A5A8EJB8"/>
<feature type="region of interest" description="Disordered" evidence="1">
    <location>
        <begin position="411"/>
        <end position="440"/>
    </location>
</feature>
<dbReference type="PANTHER" id="PTHR12205">
    <property type="entry name" value="CENTROMERE/KINETOCHORE PROTEIN ZW10"/>
    <property type="match status" value="1"/>
</dbReference>
<reference evidence="3 4" key="1">
    <citation type="submission" date="2019-07" db="EMBL/GenBank/DDBJ databases">
        <title>Genomes of Cafeteria roenbergensis.</title>
        <authorList>
            <person name="Fischer M.G."/>
            <person name="Hackl T."/>
            <person name="Roman M."/>
        </authorList>
    </citation>
    <scope>NUCLEOTIDE SEQUENCE [LARGE SCALE GENOMIC DNA]</scope>
    <source>
        <strain evidence="3 4">E4-10P</strain>
    </source>
</reference>
<dbReference type="EMBL" id="VLTO01000002">
    <property type="protein sequence ID" value="KAA0177996.1"/>
    <property type="molecule type" value="Genomic_DNA"/>
</dbReference>
<dbReference type="GO" id="GO:0007094">
    <property type="term" value="P:mitotic spindle assembly checkpoint signaling"/>
    <property type="evidence" value="ECO:0007669"/>
    <property type="project" value="TreeGrafter"/>
</dbReference>
<feature type="domain" description="Centromere/kinetochore protein zw10 C-terminal" evidence="2">
    <location>
        <begin position="778"/>
        <end position="878"/>
    </location>
</feature>
<evidence type="ECO:0000256" key="1">
    <source>
        <dbReference type="SAM" id="MobiDB-lite"/>
    </source>
</evidence>
<feature type="region of interest" description="Disordered" evidence="1">
    <location>
        <begin position="64"/>
        <end position="94"/>
    </location>
</feature>
<protein>
    <recommendedName>
        <fullName evidence="2">Centromere/kinetochore protein zw10 C-terminal domain-containing protein</fullName>
    </recommendedName>
</protein>
<comment type="caution">
    <text evidence="3">The sequence shown here is derived from an EMBL/GenBank/DDBJ whole genome shotgun (WGS) entry which is preliminary data.</text>
</comment>
<name>A0A5A8EJB8_CAFRO</name>
<dbReference type="Pfam" id="PF20666">
    <property type="entry name" value="ZW10_C"/>
    <property type="match status" value="1"/>
</dbReference>
<accession>A0A5A8EJB8</accession>
<dbReference type="Proteomes" id="UP000322899">
    <property type="component" value="Unassembled WGS sequence"/>
</dbReference>
<proteinExistence type="predicted"/>
<dbReference type="PANTHER" id="PTHR12205:SF0">
    <property type="entry name" value="CENTROMERE_KINETOCHORE PROTEIN ZW10 HOMOLOG"/>
    <property type="match status" value="1"/>
</dbReference>
<dbReference type="GO" id="GO:0005737">
    <property type="term" value="C:cytoplasm"/>
    <property type="evidence" value="ECO:0007669"/>
    <property type="project" value="GOC"/>
</dbReference>
<dbReference type="InterPro" id="IPR048343">
    <property type="entry name" value="ZW10_C"/>
</dbReference>
<dbReference type="GO" id="GO:1990423">
    <property type="term" value="C:RZZ complex"/>
    <property type="evidence" value="ECO:0007669"/>
    <property type="project" value="TreeGrafter"/>
</dbReference>